<feature type="transmembrane region" description="Helical" evidence="6">
    <location>
        <begin position="30"/>
        <end position="52"/>
    </location>
</feature>
<dbReference type="GO" id="GO:0004930">
    <property type="term" value="F:G protein-coupled receptor activity"/>
    <property type="evidence" value="ECO:0007669"/>
    <property type="project" value="TreeGrafter"/>
</dbReference>
<evidence type="ECO:0000256" key="1">
    <source>
        <dbReference type="ARBA" id="ARBA00004141"/>
    </source>
</evidence>
<comment type="subcellular location">
    <subcellularLocation>
        <location evidence="1">Membrane</location>
        <topology evidence="1">Multi-pass membrane protein</topology>
    </subcellularLocation>
</comment>
<evidence type="ECO:0000256" key="2">
    <source>
        <dbReference type="ARBA" id="ARBA00022692"/>
    </source>
</evidence>
<accession>A0AA38WX37</accession>
<feature type="compositionally biased region" description="Basic and acidic residues" evidence="5">
    <location>
        <begin position="151"/>
        <end position="161"/>
    </location>
</feature>
<proteinExistence type="predicted"/>
<feature type="compositionally biased region" description="Polar residues" evidence="5">
    <location>
        <begin position="163"/>
        <end position="176"/>
    </location>
</feature>
<feature type="transmembrane region" description="Helical" evidence="6">
    <location>
        <begin position="74"/>
        <end position="98"/>
    </location>
</feature>
<evidence type="ECO:0000313" key="8">
    <source>
        <dbReference type="Proteomes" id="UP001172673"/>
    </source>
</evidence>
<gene>
    <name evidence="7" type="ORF">H2200_012906</name>
</gene>
<keyword evidence="2 6" id="KW-0812">Transmembrane</keyword>
<name>A0AA38WX37_9EURO</name>
<keyword evidence="4 6" id="KW-0472">Membrane</keyword>
<dbReference type="SUPFAM" id="SSF81321">
    <property type="entry name" value="Family A G protein-coupled receptor-like"/>
    <property type="match status" value="1"/>
</dbReference>
<dbReference type="PANTHER" id="PTHR23112">
    <property type="entry name" value="G PROTEIN-COUPLED RECEPTOR 157-RELATED"/>
    <property type="match status" value="1"/>
</dbReference>
<dbReference type="GO" id="GO:0005886">
    <property type="term" value="C:plasma membrane"/>
    <property type="evidence" value="ECO:0007669"/>
    <property type="project" value="TreeGrafter"/>
</dbReference>
<feature type="region of interest" description="Disordered" evidence="5">
    <location>
        <begin position="151"/>
        <end position="177"/>
    </location>
</feature>
<dbReference type="GO" id="GO:0007189">
    <property type="term" value="P:adenylate cyclase-activating G protein-coupled receptor signaling pathway"/>
    <property type="evidence" value="ECO:0007669"/>
    <property type="project" value="TreeGrafter"/>
</dbReference>
<dbReference type="Gene3D" id="1.20.1070.10">
    <property type="entry name" value="Rhodopsin 7-helix transmembrane proteins"/>
    <property type="match status" value="1"/>
</dbReference>
<dbReference type="PANTHER" id="PTHR23112:SF0">
    <property type="entry name" value="TRANSMEMBRANE PROTEIN 116"/>
    <property type="match status" value="1"/>
</dbReference>
<feature type="transmembrane region" description="Helical" evidence="6">
    <location>
        <begin position="256"/>
        <end position="276"/>
    </location>
</feature>
<evidence type="ECO:0000256" key="4">
    <source>
        <dbReference type="ARBA" id="ARBA00023136"/>
    </source>
</evidence>
<comment type="caution">
    <text evidence="7">The sequence shown here is derived from an EMBL/GenBank/DDBJ whole genome shotgun (WGS) entry which is preliminary data.</text>
</comment>
<feature type="transmembrane region" description="Helical" evidence="6">
    <location>
        <begin position="288"/>
        <end position="312"/>
    </location>
</feature>
<sequence>MTDPLLIMIMSFNVFLTVRTKRNATELKRIDFVAVALAFILPFTQAFTYLLWRPNGKTVYGPATLWCWIAKESALLRLVAFFVPIWCFVSVAILFLALSGKQILRVWQNVKAAKGESDLHREEPAIGPDGFPLPQERRFSSFARAFMAPTRRESVVTKPKDNLSGQIPSPQLNGHDSLSPLAIIRSHDSEPRRTGSYPQESLYHSPSSSAPFGTWNPATPPGTLDRSASDQSMLQNHEQSLSRRSSSRFDRIHWKYAKFALLCTLVLFVTWIPISVNRVYNLAAPEKAIFGLYASSAACVPLHGFGNFCIYLSISWTECKEFVTCSGPRRRPSLAGQLKERRMTWFKNRMRKWLEARREVRSLHSDVDLRRGSRSGEG</sequence>
<dbReference type="AlphaFoldDB" id="A0AA38WX37"/>
<evidence type="ECO:0000256" key="3">
    <source>
        <dbReference type="ARBA" id="ARBA00022989"/>
    </source>
</evidence>
<dbReference type="EMBL" id="JAPDRK010000025">
    <property type="protein sequence ID" value="KAJ9602712.1"/>
    <property type="molecule type" value="Genomic_DNA"/>
</dbReference>
<evidence type="ECO:0000256" key="6">
    <source>
        <dbReference type="SAM" id="Phobius"/>
    </source>
</evidence>
<feature type="compositionally biased region" description="Polar residues" evidence="5">
    <location>
        <begin position="196"/>
        <end position="211"/>
    </location>
</feature>
<evidence type="ECO:0000256" key="5">
    <source>
        <dbReference type="SAM" id="MobiDB-lite"/>
    </source>
</evidence>
<reference evidence="7" key="1">
    <citation type="submission" date="2022-10" db="EMBL/GenBank/DDBJ databases">
        <title>Culturing micro-colonial fungi from biological soil crusts in the Mojave desert and describing Neophaeococcomyces mojavensis, and introducing the new genera and species Taxawa tesnikishii.</title>
        <authorList>
            <person name="Kurbessoian T."/>
            <person name="Stajich J.E."/>
        </authorList>
    </citation>
    <scope>NUCLEOTIDE SEQUENCE</scope>
    <source>
        <strain evidence="7">TK_41</strain>
    </source>
</reference>
<keyword evidence="3 6" id="KW-1133">Transmembrane helix</keyword>
<evidence type="ECO:0008006" key="9">
    <source>
        <dbReference type="Google" id="ProtNLM"/>
    </source>
</evidence>
<organism evidence="7 8">
    <name type="scientific">Cladophialophora chaetospira</name>
    <dbReference type="NCBI Taxonomy" id="386627"/>
    <lineage>
        <taxon>Eukaryota</taxon>
        <taxon>Fungi</taxon>
        <taxon>Dikarya</taxon>
        <taxon>Ascomycota</taxon>
        <taxon>Pezizomycotina</taxon>
        <taxon>Eurotiomycetes</taxon>
        <taxon>Chaetothyriomycetidae</taxon>
        <taxon>Chaetothyriales</taxon>
        <taxon>Herpotrichiellaceae</taxon>
        <taxon>Cladophialophora</taxon>
    </lineage>
</organism>
<evidence type="ECO:0000313" key="7">
    <source>
        <dbReference type="EMBL" id="KAJ9602712.1"/>
    </source>
</evidence>
<dbReference type="Proteomes" id="UP001172673">
    <property type="component" value="Unassembled WGS sequence"/>
</dbReference>
<keyword evidence="8" id="KW-1185">Reference proteome</keyword>
<feature type="compositionally biased region" description="Polar residues" evidence="5">
    <location>
        <begin position="229"/>
        <end position="239"/>
    </location>
</feature>
<feature type="region of interest" description="Disordered" evidence="5">
    <location>
        <begin position="189"/>
        <end position="241"/>
    </location>
</feature>
<protein>
    <recommendedName>
        <fullName evidence="9">G-protein coupled receptors family 2 profile 2 domain-containing protein</fullName>
    </recommendedName>
</protein>